<evidence type="ECO:0008006" key="2">
    <source>
        <dbReference type="Google" id="ProtNLM"/>
    </source>
</evidence>
<sequence length="472" mass="53275">MFVPQTPLDGLNWDILFHMVTFLPRPDVSSLMKTSHEFYELCLRQLFRDPVELRANNILSLHTCLRIGTSRPRSHYLLDVTMSCTLSHLPSVSREGHVSMEQLLCDILQNASRLRKLRFDWGAASLSGAFNVVMPTLHCLEELYMPLVSQELWDSIKGLRAPVRKLAVHFGPTNHLPFLTADPVSLLESFQSTLEELDLAVVQCEDSSVVYPGVQKLSIADCYYGRTRGGIDIGPVMRAFPNVVDFSLSAAKAQPALSHWKEGRSCDHADLIERCRTANTQWQREHPHEDWASLERITAGHIVDLYMLGLRRAVPRVEIQAFSEGTLWMFRHIMADTRPSHLAISLFAREHVLDCLPRLVPDVASAAALRHLTLVLQCDEADIPVERIAAGVTDMLARPRLRLERLSLCMRRWDTVGPYRLSPRSLRALDSALDALWDGQAGALASRLLDGIPTLRELTLTVAEREGRWART</sequence>
<protein>
    <recommendedName>
        <fullName evidence="2">F-box domain-containing protein</fullName>
    </recommendedName>
</protein>
<reference evidence="1" key="1">
    <citation type="submission" date="2019-10" db="EMBL/GenBank/DDBJ databases">
        <authorList>
            <person name="Nor Muhammad N."/>
        </authorList>
    </citation>
    <scope>NUCLEOTIDE SEQUENCE</scope>
</reference>
<dbReference type="AlphaFoldDB" id="A0A5K1K5B7"/>
<dbReference type="EMBL" id="LR729219">
    <property type="protein sequence ID" value="VWP01247.1"/>
    <property type="molecule type" value="Genomic_DNA"/>
</dbReference>
<name>A0A5K1K5B7_9APHY</name>
<accession>A0A5K1K5B7</accession>
<proteinExistence type="predicted"/>
<evidence type="ECO:0000313" key="1">
    <source>
        <dbReference type="EMBL" id="VWP01247.1"/>
    </source>
</evidence>
<gene>
    <name evidence="1" type="primary">S7VVL5</name>
</gene>
<organism evidence="1">
    <name type="scientific">Ganoderma boninense</name>
    <dbReference type="NCBI Taxonomy" id="34458"/>
    <lineage>
        <taxon>Eukaryota</taxon>
        <taxon>Fungi</taxon>
        <taxon>Dikarya</taxon>
        <taxon>Basidiomycota</taxon>
        <taxon>Agaricomycotina</taxon>
        <taxon>Agaricomycetes</taxon>
        <taxon>Polyporales</taxon>
        <taxon>Polyporaceae</taxon>
        <taxon>Ganoderma</taxon>
    </lineage>
</organism>